<sequence length="1035" mass="115836">MPDGHGPPPGYNEDVNSGSSLRLLTHGDDSYRPSPLARTYYPPSGSGVSHSRQPSVLDNAPDLRPSATDPASFVPFRPASRASTSPTRPLSPLRTSVDYTRPPATSNPFEPADLNGAPRPGTPSTMYGGSPRRPLPPQPLFAGGRPPSFDVARDDRSEMFTVPIDDDGDDPFRSPEDHEDDDGMTMGERPQPRTHDSFASSSALSDGTYDEKDEELYGPAPSGKQERRGVRQAQMSKKEVKLINGELILECKIPTILYSFLPRRDDVEFTHMRYTAVTCDPDDFVDRGYKLRQNVGFTSRETELFICITMYNENEIDFTRTMHGVMRNISHFCSRAKSRTWGKDGWQKIVVCIVSDGRGKVHPRTLDALAAMGCYQSGIAKNLVNQREVTAHVYEYTTQVSLDADLKFKGAEKGIVPCQIIFCLKEKNAKKLNSHRWFFNAFGRALNPNVCILLDVGTRPGDDSLYHLWKAFDRDSSVAGAAGEIKAAKGRAWRQLLNPLVASQNFEYKMSNILDKPLESVFGYITVLPGALSAYRYHALQNDETGHGPLSQYFKGETLHGQDADVFTANMYLAEDRILCWELIAKRSERWVLKFVRSATGETDVPDAVPEFISQRRRWLNGAFFAAVYSLLHFRQVWSTDHTLARKLLLHIEFVYQFVSLLFTFFSLGNFYLTFYFVAGSLADPKTDPFGHGIGHIIFLFLRYICVLLIMMQFVLAMGNRPQGARKMFLGSMITFAFIMIYTTFAAIYIIVREFTVKDNPVKVGDNLFTNLIISIMSTVGLYFLMSFLYLDPWHMFTSSAQYFALLPSYLCTLQAYAFCNAHDVTWGTKGDNVINKDLGVAKANKHGTVELDMPSEQLDIDSGYDEALRNLRDRVEVPVPPVPESQLQEDYYRAVRTYVVIVWLTCNAILVMAVSDAYGNTHVGNNFYLSFILWSVAGLALFRAIGSAAFGVINIVHAIMDGKLKFQTKRGTSVEAKPKKAPRVPKPRRNWAKPKLGKPAWVSSTGLWVGSTGSWISSKASSWTPSSIGSNFGR</sequence>
<dbReference type="GO" id="GO:0006031">
    <property type="term" value="P:chitin biosynthetic process"/>
    <property type="evidence" value="ECO:0007669"/>
    <property type="project" value="TreeGrafter"/>
</dbReference>
<feature type="transmembrane region" description="Helical" evidence="10">
    <location>
        <begin position="650"/>
        <end position="673"/>
    </location>
</feature>
<keyword evidence="8 10" id="KW-0472">Membrane</keyword>
<dbReference type="Proteomes" id="UP000799421">
    <property type="component" value="Unassembled WGS sequence"/>
</dbReference>
<dbReference type="GO" id="GO:0030428">
    <property type="term" value="C:cell septum"/>
    <property type="evidence" value="ECO:0007669"/>
    <property type="project" value="TreeGrafter"/>
</dbReference>
<keyword evidence="5 12" id="KW-0808">Transferase</keyword>
<feature type="compositionally biased region" description="Polar residues" evidence="9">
    <location>
        <begin position="46"/>
        <end position="56"/>
    </location>
</feature>
<dbReference type="AlphaFoldDB" id="A0A6A7CBT6"/>
<dbReference type="EC" id="2.4.1.16" evidence="2"/>
<keyword evidence="7 10" id="KW-1133">Transmembrane helix</keyword>
<dbReference type="GO" id="GO:0004100">
    <property type="term" value="F:chitin synthase activity"/>
    <property type="evidence" value="ECO:0007669"/>
    <property type="project" value="UniProtKB-EC"/>
</dbReference>
<gene>
    <name evidence="12" type="ORF">K470DRAFT_208545</name>
</gene>
<evidence type="ECO:0000313" key="12">
    <source>
        <dbReference type="EMBL" id="KAF2864375.1"/>
    </source>
</evidence>
<organism evidence="12 13">
    <name type="scientific">Piedraia hortae CBS 480.64</name>
    <dbReference type="NCBI Taxonomy" id="1314780"/>
    <lineage>
        <taxon>Eukaryota</taxon>
        <taxon>Fungi</taxon>
        <taxon>Dikarya</taxon>
        <taxon>Ascomycota</taxon>
        <taxon>Pezizomycotina</taxon>
        <taxon>Dothideomycetes</taxon>
        <taxon>Dothideomycetidae</taxon>
        <taxon>Capnodiales</taxon>
        <taxon>Piedraiaceae</taxon>
        <taxon>Piedraia</taxon>
    </lineage>
</organism>
<comment type="subcellular location">
    <subcellularLocation>
        <location evidence="1">Cell membrane</location>
        <topology evidence="1">Multi-pass membrane protein</topology>
    </subcellularLocation>
</comment>
<dbReference type="OrthoDB" id="26569at2759"/>
<proteinExistence type="predicted"/>
<evidence type="ECO:0000256" key="8">
    <source>
        <dbReference type="ARBA" id="ARBA00023136"/>
    </source>
</evidence>
<feature type="transmembrane region" description="Helical" evidence="10">
    <location>
        <begin position="928"/>
        <end position="961"/>
    </location>
</feature>
<dbReference type="InterPro" id="IPR023298">
    <property type="entry name" value="ATPase_P-typ_TM_dom_sf"/>
</dbReference>
<protein>
    <recommendedName>
        <fullName evidence="2">chitin synthase</fullName>
        <ecNumber evidence="2">2.4.1.16</ecNumber>
    </recommendedName>
</protein>
<dbReference type="CDD" id="cd04190">
    <property type="entry name" value="Chitin_synth_C"/>
    <property type="match status" value="1"/>
</dbReference>
<feature type="transmembrane region" description="Helical" evidence="10">
    <location>
        <begin position="619"/>
        <end position="638"/>
    </location>
</feature>
<feature type="transmembrane region" description="Helical" evidence="10">
    <location>
        <begin position="728"/>
        <end position="752"/>
    </location>
</feature>
<dbReference type="InterPro" id="IPR013616">
    <property type="entry name" value="Chitin_synth_N"/>
</dbReference>
<keyword evidence="13" id="KW-1185">Reference proteome</keyword>
<evidence type="ECO:0000256" key="3">
    <source>
        <dbReference type="ARBA" id="ARBA00022475"/>
    </source>
</evidence>
<evidence type="ECO:0000256" key="6">
    <source>
        <dbReference type="ARBA" id="ARBA00022692"/>
    </source>
</evidence>
<dbReference type="EMBL" id="MU005957">
    <property type="protein sequence ID" value="KAF2864375.1"/>
    <property type="molecule type" value="Genomic_DNA"/>
</dbReference>
<feature type="transmembrane region" description="Helical" evidence="10">
    <location>
        <begin position="772"/>
        <end position="791"/>
    </location>
</feature>
<evidence type="ECO:0000259" key="11">
    <source>
        <dbReference type="Pfam" id="PF08407"/>
    </source>
</evidence>
<name>A0A6A7CBT6_9PEZI</name>
<accession>A0A6A7CBT6</accession>
<keyword evidence="6 10" id="KW-0812">Transmembrane</keyword>
<evidence type="ECO:0000256" key="9">
    <source>
        <dbReference type="SAM" id="MobiDB-lite"/>
    </source>
</evidence>
<keyword evidence="4" id="KW-0328">Glycosyltransferase</keyword>
<evidence type="ECO:0000256" key="2">
    <source>
        <dbReference type="ARBA" id="ARBA00012543"/>
    </source>
</evidence>
<dbReference type="Pfam" id="PF01644">
    <property type="entry name" value="Chitin_synth_1"/>
    <property type="match status" value="1"/>
</dbReference>
<feature type="compositionally biased region" description="Pro residues" evidence="9">
    <location>
        <begin position="1"/>
        <end position="10"/>
    </location>
</feature>
<reference evidence="12" key="1">
    <citation type="journal article" date="2020" name="Stud. Mycol.">
        <title>101 Dothideomycetes genomes: a test case for predicting lifestyles and emergence of pathogens.</title>
        <authorList>
            <person name="Haridas S."/>
            <person name="Albert R."/>
            <person name="Binder M."/>
            <person name="Bloem J."/>
            <person name="Labutti K."/>
            <person name="Salamov A."/>
            <person name="Andreopoulos B."/>
            <person name="Baker S."/>
            <person name="Barry K."/>
            <person name="Bills G."/>
            <person name="Bluhm B."/>
            <person name="Cannon C."/>
            <person name="Castanera R."/>
            <person name="Culley D."/>
            <person name="Daum C."/>
            <person name="Ezra D."/>
            <person name="Gonzalez J."/>
            <person name="Henrissat B."/>
            <person name="Kuo A."/>
            <person name="Liang C."/>
            <person name="Lipzen A."/>
            <person name="Lutzoni F."/>
            <person name="Magnuson J."/>
            <person name="Mondo S."/>
            <person name="Nolan M."/>
            <person name="Ohm R."/>
            <person name="Pangilinan J."/>
            <person name="Park H.-J."/>
            <person name="Ramirez L."/>
            <person name="Alfaro M."/>
            <person name="Sun H."/>
            <person name="Tritt A."/>
            <person name="Yoshinaga Y."/>
            <person name="Zwiers L.-H."/>
            <person name="Turgeon B."/>
            <person name="Goodwin S."/>
            <person name="Spatafora J."/>
            <person name="Crous P."/>
            <person name="Grigoriev I."/>
        </authorList>
    </citation>
    <scope>NUCLEOTIDE SEQUENCE</scope>
    <source>
        <strain evidence="12">CBS 480.64</strain>
    </source>
</reference>
<dbReference type="Pfam" id="PF08407">
    <property type="entry name" value="Chitin_synth_1N"/>
    <property type="match status" value="1"/>
</dbReference>
<evidence type="ECO:0000256" key="1">
    <source>
        <dbReference type="ARBA" id="ARBA00004651"/>
    </source>
</evidence>
<evidence type="ECO:0000313" key="13">
    <source>
        <dbReference type="Proteomes" id="UP000799421"/>
    </source>
</evidence>
<feature type="transmembrane region" description="Helical" evidence="10">
    <location>
        <begin position="896"/>
        <end position="916"/>
    </location>
</feature>
<evidence type="ECO:0000256" key="4">
    <source>
        <dbReference type="ARBA" id="ARBA00022676"/>
    </source>
</evidence>
<evidence type="ECO:0000256" key="5">
    <source>
        <dbReference type="ARBA" id="ARBA00022679"/>
    </source>
</evidence>
<feature type="transmembrane region" description="Helical" evidence="10">
    <location>
        <begin position="693"/>
        <end position="716"/>
    </location>
</feature>
<feature type="domain" description="Chitin synthase N-terminal" evidence="11">
    <location>
        <begin position="236"/>
        <end position="303"/>
    </location>
</feature>
<keyword evidence="3" id="KW-1003">Cell membrane</keyword>
<feature type="region of interest" description="Disordered" evidence="9">
    <location>
        <begin position="1"/>
        <end position="235"/>
    </location>
</feature>
<evidence type="ECO:0000256" key="7">
    <source>
        <dbReference type="ARBA" id="ARBA00022989"/>
    </source>
</evidence>
<dbReference type="PANTHER" id="PTHR22914:SF38">
    <property type="entry name" value="CHITIN SYNTHASE 2"/>
    <property type="match status" value="1"/>
</dbReference>
<feature type="compositionally biased region" description="Polar residues" evidence="9">
    <location>
        <begin position="81"/>
        <end position="108"/>
    </location>
</feature>
<dbReference type="GO" id="GO:0005886">
    <property type="term" value="C:plasma membrane"/>
    <property type="evidence" value="ECO:0007669"/>
    <property type="project" value="UniProtKB-SubCell"/>
</dbReference>
<dbReference type="PANTHER" id="PTHR22914">
    <property type="entry name" value="CHITIN SYNTHASE"/>
    <property type="match status" value="1"/>
</dbReference>
<evidence type="ECO:0000256" key="10">
    <source>
        <dbReference type="SAM" id="Phobius"/>
    </source>
</evidence>
<dbReference type="SUPFAM" id="SSF81665">
    <property type="entry name" value="Calcium ATPase, transmembrane domain M"/>
    <property type="match status" value="1"/>
</dbReference>
<dbReference type="InterPro" id="IPR004835">
    <property type="entry name" value="Chitin_synth"/>
</dbReference>